<dbReference type="AlphaFoldDB" id="A0AAV7E8H4"/>
<dbReference type="EMBL" id="JAINDJ010000006">
    <property type="protein sequence ID" value="KAG9444929.1"/>
    <property type="molecule type" value="Genomic_DNA"/>
</dbReference>
<evidence type="ECO:0000313" key="1">
    <source>
        <dbReference type="EMBL" id="KAG9444929.1"/>
    </source>
</evidence>
<name>A0AAV7E8H4_ARIFI</name>
<evidence type="ECO:0000313" key="2">
    <source>
        <dbReference type="Proteomes" id="UP000825729"/>
    </source>
</evidence>
<dbReference type="Proteomes" id="UP000825729">
    <property type="component" value="Unassembled WGS sequence"/>
</dbReference>
<accession>A0AAV7E8H4</accession>
<protein>
    <submittedName>
        <fullName evidence="1">Uncharacterized protein</fullName>
    </submittedName>
</protein>
<keyword evidence="2" id="KW-1185">Reference proteome</keyword>
<comment type="caution">
    <text evidence="1">The sequence shown here is derived from an EMBL/GenBank/DDBJ whole genome shotgun (WGS) entry which is preliminary data.</text>
</comment>
<sequence length="107" mass="11963">MALISLSCLQPISNQEASYISPLEEGSTPELAAKDRENQQLREQVGYLEELLSLREGCSVDEDTTVQFEDPISEMGPEPHVEVQKCIIKPGPSVRTPFIVTCKRCKR</sequence>
<gene>
    <name evidence="1" type="ORF">H6P81_016269</name>
</gene>
<reference evidence="1 2" key="1">
    <citation type="submission" date="2021-07" db="EMBL/GenBank/DDBJ databases">
        <title>The Aristolochia fimbriata genome: insights into angiosperm evolution, floral development and chemical biosynthesis.</title>
        <authorList>
            <person name="Jiao Y."/>
        </authorList>
    </citation>
    <scope>NUCLEOTIDE SEQUENCE [LARGE SCALE GENOMIC DNA]</scope>
    <source>
        <strain evidence="1">IBCAS-2021</strain>
        <tissue evidence="1">Leaf</tissue>
    </source>
</reference>
<organism evidence="1 2">
    <name type="scientific">Aristolochia fimbriata</name>
    <name type="common">White veined hardy Dutchman's pipe vine</name>
    <dbReference type="NCBI Taxonomy" id="158543"/>
    <lineage>
        <taxon>Eukaryota</taxon>
        <taxon>Viridiplantae</taxon>
        <taxon>Streptophyta</taxon>
        <taxon>Embryophyta</taxon>
        <taxon>Tracheophyta</taxon>
        <taxon>Spermatophyta</taxon>
        <taxon>Magnoliopsida</taxon>
        <taxon>Magnoliidae</taxon>
        <taxon>Piperales</taxon>
        <taxon>Aristolochiaceae</taxon>
        <taxon>Aristolochia</taxon>
    </lineage>
</organism>
<proteinExistence type="predicted"/>